<proteinExistence type="predicted"/>
<name>A0A0F9QCS2_9ZZZZ</name>
<dbReference type="AlphaFoldDB" id="A0A0F9QCS2"/>
<evidence type="ECO:0000313" key="1">
    <source>
        <dbReference type="EMBL" id="KKN03088.1"/>
    </source>
</evidence>
<protein>
    <submittedName>
        <fullName evidence="1">Uncharacterized protein</fullName>
    </submittedName>
</protein>
<dbReference type="EMBL" id="LAZR01005074">
    <property type="protein sequence ID" value="KKN03088.1"/>
    <property type="molecule type" value="Genomic_DNA"/>
</dbReference>
<organism evidence="1">
    <name type="scientific">marine sediment metagenome</name>
    <dbReference type="NCBI Taxonomy" id="412755"/>
    <lineage>
        <taxon>unclassified sequences</taxon>
        <taxon>metagenomes</taxon>
        <taxon>ecological metagenomes</taxon>
    </lineage>
</organism>
<sequence length="61" mass="6920">MSGYTLSSFSEKDPRGRRRVGVIIKEDKVFSGGVDKLLIVCYSLYIKHKGVGNDIHYNTRD</sequence>
<accession>A0A0F9QCS2</accession>
<gene>
    <name evidence="1" type="ORF">LCGC14_1111150</name>
</gene>
<comment type="caution">
    <text evidence="1">The sequence shown here is derived from an EMBL/GenBank/DDBJ whole genome shotgun (WGS) entry which is preliminary data.</text>
</comment>
<reference evidence="1" key="1">
    <citation type="journal article" date="2015" name="Nature">
        <title>Complex archaea that bridge the gap between prokaryotes and eukaryotes.</title>
        <authorList>
            <person name="Spang A."/>
            <person name="Saw J.H."/>
            <person name="Jorgensen S.L."/>
            <person name="Zaremba-Niedzwiedzka K."/>
            <person name="Martijn J."/>
            <person name="Lind A.E."/>
            <person name="van Eijk R."/>
            <person name="Schleper C."/>
            <person name="Guy L."/>
            <person name="Ettema T.J."/>
        </authorList>
    </citation>
    <scope>NUCLEOTIDE SEQUENCE</scope>
</reference>